<evidence type="ECO:0000313" key="2">
    <source>
        <dbReference type="Proteomes" id="UP000612808"/>
    </source>
</evidence>
<evidence type="ECO:0008006" key="3">
    <source>
        <dbReference type="Google" id="ProtNLM"/>
    </source>
</evidence>
<reference evidence="1" key="1">
    <citation type="submission" date="2021-01" db="EMBL/GenBank/DDBJ databases">
        <title>Whole genome shotgun sequence of Actinocatenispora rupis NBRC 107355.</title>
        <authorList>
            <person name="Komaki H."/>
            <person name="Tamura T."/>
        </authorList>
    </citation>
    <scope>NUCLEOTIDE SEQUENCE</scope>
    <source>
        <strain evidence="1">NBRC 107355</strain>
    </source>
</reference>
<gene>
    <name evidence="1" type="ORF">Aru02nite_66020</name>
</gene>
<dbReference type="Pfam" id="PF05147">
    <property type="entry name" value="LANC_like"/>
    <property type="match status" value="1"/>
</dbReference>
<dbReference type="PRINTS" id="PR01950">
    <property type="entry name" value="LANCSUPER"/>
</dbReference>
<proteinExistence type="predicted"/>
<dbReference type="CDD" id="cd04434">
    <property type="entry name" value="LanC_like"/>
    <property type="match status" value="1"/>
</dbReference>
<evidence type="ECO:0000313" key="1">
    <source>
        <dbReference type="EMBL" id="GID15713.1"/>
    </source>
</evidence>
<dbReference type="InterPro" id="IPR007822">
    <property type="entry name" value="LANC-like"/>
</dbReference>
<organism evidence="1 2">
    <name type="scientific">Actinocatenispora rupis</name>
    <dbReference type="NCBI Taxonomy" id="519421"/>
    <lineage>
        <taxon>Bacteria</taxon>
        <taxon>Bacillati</taxon>
        <taxon>Actinomycetota</taxon>
        <taxon>Actinomycetes</taxon>
        <taxon>Micromonosporales</taxon>
        <taxon>Micromonosporaceae</taxon>
        <taxon>Actinocatenispora</taxon>
    </lineage>
</organism>
<dbReference type="EMBL" id="BOMB01000047">
    <property type="protein sequence ID" value="GID15713.1"/>
    <property type="molecule type" value="Genomic_DNA"/>
</dbReference>
<dbReference type="GO" id="GO:0005975">
    <property type="term" value="P:carbohydrate metabolic process"/>
    <property type="evidence" value="ECO:0007669"/>
    <property type="project" value="InterPro"/>
</dbReference>
<dbReference type="GO" id="GO:0031179">
    <property type="term" value="P:peptide modification"/>
    <property type="evidence" value="ECO:0007669"/>
    <property type="project" value="InterPro"/>
</dbReference>
<dbReference type="SMART" id="SM01260">
    <property type="entry name" value="LANC_like"/>
    <property type="match status" value="1"/>
</dbReference>
<dbReference type="RefSeq" id="WP_203664134.1">
    <property type="nucleotide sequence ID" value="NZ_BAAAZM010000025.1"/>
</dbReference>
<dbReference type="Gene3D" id="1.50.10.10">
    <property type="match status" value="1"/>
</dbReference>
<dbReference type="InterPro" id="IPR012341">
    <property type="entry name" value="6hp_glycosidase-like_sf"/>
</dbReference>
<protein>
    <recommendedName>
        <fullName evidence="3">Lanthionine synthetase C-like protein</fullName>
    </recommendedName>
</protein>
<accession>A0A8J3J802</accession>
<keyword evidence="2" id="KW-1185">Reference proteome</keyword>
<dbReference type="SUPFAM" id="SSF158745">
    <property type="entry name" value="LanC-like"/>
    <property type="match status" value="1"/>
</dbReference>
<dbReference type="Proteomes" id="UP000612808">
    <property type="component" value="Unassembled WGS sequence"/>
</dbReference>
<comment type="caution">
    <text evidence="1">The sequence shown here is derived from an EMBL/GenBank/DDBJ whole genome shotgun (WGS) entry which is preliminary data.</text>
</comment>
<sequence length="437" mass="46273">MGEAAEYRETGEAAWSWVLAQVRGDDGPWLPETVPVDGDAPSAPSADRDGLYGGLAGLAPLLAEIARYRPLTDAERALADAIVARLAATAPERTEPSWADGLAGHVAALRLLEPGREQVALRRLADLRTPEGWPTTFEVDATGPLTDMIMGTAGVVLAAAWAGGPYAAGLMTTGGEALLRVAEETDAGLDWRMWPGYPASTPNFAHGTAGVSAALAVAGTALGRDDFVTAAVRGTRHLLAVGSLADDAFVVPHTLPYSTRDVEPVTYGWCHGPTGLTYLCTALARAGVTAVDGHPVAELRTRCVRAVLDSGLPRRLRPGFWDNDGRCCGTAGVGDMLLDTAQDTGSADLLVAARTMGDALLDRAVRDEAGARWRFVEHRIDEPLLPPGTSWMQGAAGIAAFLFRLSRVLDDGETATVVDRPEQWWAVPDALRLTRTR</sequence>
<name>A0A8J3J802_9ACTN</name>
<dbReference type="AlphaFoldDB" id="A0A8J3J802"/>